<sequence length="109" mass="11811">MVKYNLNIPCSQPPRYCPTTPSAGPNTPSGSSTRPFPLISAPHHAAPLSPCYAYDPLHPSPPSPPCPAPPCQLQLITRPLRRVSLIQLALLQLQPYSPTEEREGPHPST</sequence>
<feature type="region of interest" description="Disordered" evidence="1">
    <location>
        <begin position="11"/>
        <end position="41"/>
    </location>
</feature>
<evidence type="ECO:0000313" key="3">
    <source>
        <dbReference type="Proteomes" id="UP000193467"/>
    </source>
</evidence>
<dbReference type="AlphaFoldDB" id="A0A1Y2FXU4"/>
<feature type="compositionally biased region" description="Polar residues" evidence="1">
    <location>
        <begin position="19"/>
        <end position="34"/>
    </location>
</feature>
<name>A0A1Y2FXU4_9BASI</name>
<protein>
    <submittedName>
        <fullName evidence="2">Uncharacterized protein</fullName>
    </submittedName>
</protein>
<comment type="caution">
    <text evidence="2">The sequence shown here is derived from an EMBL/GenBank/DDBJ whole genome shotgun (WGS) entry which is preliminary data.</text>
</comment>
<dbReference type="EMBL" id="MCGR01000012">
    <property type="protein sequence ID" value="ORY88134.1"/>
    <property type="molecule type" value="Genomic_DNA"/>
</dbReference>
<evidence type="ECO:0000313" key="2">
    <source>
        <dbReference type="EMBL" id="ORY88134.1"/>
    </source>
</evidence>
<organism evidence="2 3">
    <name type="scientific">Leucosporidium creatinivorum</name>
    <dbReference type="NCBI Taxonomy" id="106004"/>
    <lineage>
        <taxon>Eukaryota</taxon>
        <taxon>Fungi</taxon>
        <taxon>Dikarya</taxon>
        <taxon>Basidiomycota</taxon>
        <taxon>Pucciniomycotina</taxon>
        <taxon>Microbotryomycetes</taxon>
        <taxon>Leucosporidiales</taxon>
        <taxon>Leucosporidium</taxon>
    </lineage>
</organism>
<keyword evidence="3" id="KW-1185">Reference proteome</keyword>
<dbReference type="InParanoid" id="A0A1Y2FXU4"/>
<reference evidence="2 3" key="1">
    <citation type="submission" date="2016-07" db="EMBL/GenBank/DDBJ databases">
        <title>Pervasive Adenine N6-methylation of Active Genes in Fungi.</title>
        <authorList>
            <consortium name="DOE Joint Genome Institute"/>
            <person name="Mondo S.J."/>
            <person name="Dannebaum R.O."/>
            <person name="Kuo R.C."/>
            <person name="Labutti K."/>
            <person name="Haridas S."/>
            <person name="Kuo A."/>
            <person name="Salamov A."/>
            <person name="Ahrendt S.R."/>
            <person name="Lipzen A."/>
            <person name="Sullivan W."/>
            <person name="Andreopoulos W.B."/>
            <person name="Clum A."/>
            <person name="Lindquist E."/>
            <person name="Daum C."/>
            <person name="Ramamoorthy G.K."/>
            <person name="Gryganskyi A."/>
            <person name="Culley D."/>
            <person name="Magnuson J.K."/>
            <person name="James T.Y."/>
            <person name="O'Malley M.A."/>
            <person name="Stajich J.E."/>
            <person name="Spatafora J.W."/>
            <person name="Visel A."/>
            <person name="Grigoriev I.V."/>
        </authorList>
    </citation>
    <scope>NUCLEOTIDE SEQUENCE [LARGE SCALE GENOMIC DNA]</scope>
    <source>
        <strain evidence="2 3">62-1032</strain>
    </source>
</reference>
<evidence type="ECO:0000256" key="1">
    <source>
        <dbReference type="SAM" id="MobiDB-lite"/>
    </source>
</evidence>
<accession>A0A1Y2FXU4</accession>
<gene>
    <name evidence="2" type="ORF">BCR35DRAFT_32469</name>
</gene>
<proteinExistence type="predicted"/>
<dbReference type="Proteomes" id="UP000193467">
    <property type="component" value="Unassembled WGS sequence"/>
</dbReference>